<dbReference type="PROSITE" id="PS50994">
    <property type="entry name" value="INTEGRASE"/>
    <property type="match status" value="1"/>
</dbReference>
<dbReference type="InterPro" id="IPR001584">
    <property type="entry name" value="Integrase_cat-core"/>
</dbReference>
<dbReference type="SUPFAM" id="SSF57756">
    <property type="entry name" value="Retrovirus zinc finger-like domains"/>
    <property type="match status" value="1"/>
</dbReference>
<dbReference type="OrthoDB" id="439192at2759"/>
<dbReference type="PANTHER" id="PTHR42648:SF24">
    <property type="entry name" value="INTEGRASE CATALYTIC DOMAIN-CONTAINING PROTEIN"/>
    <property type="match status" value="1"/>
</dbReference>
<name>A0A8S1B6A6_ARCPL</name>
<dbReference type="InterPro" id="IPR012337">
    <property type="entry name" value="RNaseH-like_sf"/>
</dbReference>
<dbReference type="GO" id="GO:0008270">
    <property type="term" value="F:zinc ion binding"/>
    <property type="evidence" value="ECO:0007669"/>
    <property type="project" value="UniProtKB-KW"/>
</dbReference>
<dbReference type="InterPro" id="IPR036397">
    <property type="entry name" value="RNaseH_sf"/>
</dbReference>
<dbReference type="Pfam" id="PF22936">
    <property type="entry name" value="Pol_BBD"/>
    <property type="match status" value="1"/>
</dbReference>
<dbReference type="PROSITE" id="PS50158">
    <property type="entry name" value="ZF_CCHC"/>
    <property type="match status" value="2"/>
</dbReference>
<evidence type="ECO:0000256" key="1">
    <source>
        <dbReference type="ARBA" id="ARBA00022670"/>
    </source>
</evidence>
<dbReference type="Gene3D" id="3.30.420.10">
    <property type="entry name" value="Ribonuclease H-like superfamily/Ribonuclease H"/>
    <property type="match status" value="1"/>
</dbReference>
<evidence type="ECO:0000256" key="2">
    <source>
        <dbReference type="PROSITE-ProRule" id="PRU00047"/>
    </source>
</evidence>
<dbReference type="InterPro" id="IPR057670">
    <property type="entry name" value="SH3_retrovirus"/>
</dbReference>
<sequence>MTRRVKQVQLSSKHDKSQLTCYKCEKKGHVIKECRGKPCQKYIEYCKKKYSCNNCKQKGHFAKECPFREEVNKSANGIPIKKLDELDESIPIVIGDATTLHGVAVGNIEMEAFDGQKWYPVVLEDVIYVPNLYFNLFSVSQMLDKGYVQKANAKESTFYSLDGREIVAIARRKGNLFKMMLRREETSLMVQSIKVWHERLAHQNVKYVRDILKGKGIKYVDDWNNYVCTGCSYGKQHRSSHPNNLKTAQQPLDLVHVDTGEMNIRSLGGSKYWLMLKDDFTHYRTCYFIKTKSEAPEKIESYLRLVENQLGRRVKSLRSDNGTELKNAKTKELMDKLGIFHTFTNVDTPEQNGRVEREMRTIVEAARAEIQADGLDERLWAEAMNHAIFTINQTGTSNVPRKSPAELWFGRKIKIEKLRPFGCECYVLTQAQKRGKINRKSEKGILVGYDIDSPCYRIYMKEKREVVTSDNVIFDEEKVRQRQGTELETSTTEGTPEKQEESSSESDEEEENWTTGDSAEETNNENGTQPSEEPGRRILRDRRTLQPPPRLKDCVLDSRRGGKSAKVAMIGETEDITINPNSCEKESANRALWSKTIAAGVTTHDRLVYRRIASLKFCAATPTPPHQQSVCPHSGRSCRLRIGPTRHLGYTWFPGYESEGSRSNRHPITRGPTHLFGGGAATHLSHKWCLWAAVLTHHHV</sequence>
<dbReference type="InterPro" id="IPR054722">
    <property type="entry name" value="PolX-like_BBD"/>
</dbReference>
<feature type="region of interest" description="Disordered" evidence="3">
    <location>
        <begin position="478"/>
        <end position="559"/>
    </location>
</feature>
<dbReference type="Gene3D" id="4.10.60.10">
    <property type="entry name" value="Zinc finger, CCHC-type"/>
    <property type="match status" value="1"/>
</dbReference>
<keyword evidence="2" id="KW-0862">Zinc</keyword>
<comment type="caution">
    <text evidence="6">The sequence shown here is derived from an EMBL/GenBank/DDBJ whole genome shotgun (WGS) entry which is preliminary data.</text>
</comment>
<evidence type="ECO:0000259" key="5">
    <source>
        <dbReference type="PROSITE" id="PS50994"/>
    </source>
</evidence>
<dbReference type="InterPro" id="IPR039537">
    <property type="entry name" value="Retrotran_Ty1/copia-like"/>
</dbReference>
<organism evidence="6 7">
    <name type="scientific">Arctia plantaginis</name>
    <name type="common">Wood tiger moth</name>
    <name type="synonym">Phalaena plantaginis</name>
    <dbReference type="NCBI Taxonomy" id="874455"/>
    <lineage>
        <taxon>Eukaryota</taxon>
        <taxon>Metazoa</taxon>
        <taxon>Ecdysozoa</taxon>
        <taxon>Arthropoda</taxon>
        <taxon>Hexapoda</taxon>
        <taxon>Insecta</taxon>
        <taxon>Pterygota</taxon>
        <taxon>Neoptera</taxon>
        <taxon>Endopterygota</taxon>
        <taxon>Lepidoptera</taxon>
        <taxon>Glossata</taxon>
        <taxon>Ditrysia</taxon>
        <taxon>Noctuoidea</taxon>
        <taxon>Erebidae</taxon>
        <taxon>Arctiinae</taxon>
        <taxon>Arctia</taxon>
    </lineage>
</organism>
<keyword evidence="7" id="KW-1185">Reference proteome</keyword>
<dbReference type="AlphaFoldDB" id="A0A8S1B6A6"/>
<gene>
    <name evidence="6" type="ORF">APLA_LOCUS13337</name>
</gene>
<dbReference type="InterPro" id="IPR036875">
    <property type="entry name" value="Znf_CCHC_sf"/>
</dbReference>
<protein>
    <recommendedName>
        <fullName evidence="8">Retrovirus-related Pol polyprotein from transposon TNT 1-94</fullName>
    </recommendedName>
</protein>
<evidence type="ECO:0000313" key="6">
    <source>
        <dbReference type="EMBL" id="CAB3252181.1"/>
    </source>
</evidence>
<dbReference type="GO" id="GO:0003676">
    <property type="term" value="F:nucleic acid binding"/>
    <property type="evidence" value="ECO:0007669"/>
    <property type="project" value="InterPro"/>
</dbReference>
<evidence type="ECO:0008006" key="8">
    <source>
        <dbReference type="Google" id="ProtNLM"/>
    </source>
</evidence>
<dbReference type="Pfam" id="PF25597">
    <property type="entry name" value="SH3_retrovirus"/>
    <property type="match status" value="1"/>
</dbReference>
<keyword evidence="1" id="KW-0378">Hydrolase</keyword>
<feature type="domain" description="CCHC-type" evidence="4">
    <location>
        <begin position="21"/>
        <end position="35"/>
    </location>
</feature>
<dbReference type="GO" id="GO:0015074">
    <property type="term" value="P:DNA integration"/>
    <property type="evidence" value="ECO:0007669"/>
    <property type="project" value="InterPro"/>
</dbReference>
<dbReference type="Proteomes" id="UP000494106">
    <property type="component" value="Unassembled WGS sequence"/>
</dbReference>
<dbReference type="Pfam" id="PF00665">
    <property type="entry name" value="rve"/>
    <property type="match status" value="1"/>
</dbReference>
<feature type="compositionally biased region" description="Basic and acidic residues" evidence="3">
    <location>
        <begin position="533"/>
        <end position="559"/>
    </location>
</feature>
<dbReference type="SUPFAM" id="SSF53098">
    <property type="entry name" value="Ribonuclease H-like"/>
    <property type="match status" value="1"/>
</dbReference>
<dbReference type="EMBL" id="CADEBC010000553">
    <property type="protein sequence ID" value="CAB3252181.1"/>
    <property type="molecule type" value="Genomic_DNA"/>
</dbReference>
<dbReference type="SMART" id="SM00343">
    <property type="entry name" value="ZnF_C2HC"/>
    <property type="match status" value="2"/>
</dbReference>
<dbReference type="Pfam" id="PF00098">
    <property type="entry name" value="zf-CCHC"/>
    <property type="match status" value="2"/>
</dbReference>
<evidence type="ECO:0000313" key="7">
    <source>
        <dbReference type="Proteomes" id="UP000494106"/>
    </source>
</evidence>
<feature type="domain" description="Integrase catalytic" evidence="5">
    <location>
        <begin position="247"/>
        <end position="412"/>
    </location>
</feature>
<dbReference type="GO" id="GO:0006508">
    <property type="term" value="P:proteolysis"/>
    <property type="evidence" value="ECO:0007669"/>
    <property type="project" value="UniProtKB-KW"/>
</dbReference>
<feature type="domain" description="CCHC-type" evidence="4">
    <location>
        <begin position="52"/>
        <end position="66"/>
    </location>
</feature>
<dbReference type="GO" id="GO:0008233">
    <property type="term" value="F:peptidase activity"/>
    <property type="evidence" value="ECO:0007669"/>
    <property type="project" value="UniProtKB-KW"/>
</dbReference>
<dbReference type="InterPro" id="IPR001878">
    <property type="entry name" value="Znf_CCHC"/>
</dbReference>
<proteinExistence type="predicted"/>
<evidence type="ECO:0000256" key="3">
    <source>
        <dbReference type="SAM" id="MobiDB-lite"/>
    </source>
</evidence>
<keyword evidence="2" id="KW-0863">Zinc-finger</keyword>
<accession>A0A8S1B6A6</accession>
<keyword evidence="1" id="KW-0645">Protease</keyword>
<keyword evidence="2" id="KW-0479">Metal-binding</keyword>
<reference evidence="6 7" key="1">
    <citation type="submission" date="2020-04" db="EMBL/GenBank/DDBJ databases">
        <authorList>
            <person name="Wallbank WR R."/>
            <person name="Pardo Diaz C."/>
            <person name="Kozak K."/>
            <person name="Martin S."/>
            <person name="Jiggins C."/>
            <person name="Moest M."/>
            <person name="Warren A I."/>
            <person name="Byers J.R.P. K."/>
            <person name="Montejo-Kovacevich G."/>
            <person name="Yen C E."/>
        </authorList>
    </citation>
    <scope>NUCLEOTIDE SEQUENCE [LARGE SCALE GENOMIC DNA]</scope>
</reference>
<feature type="compositionally biased region" description="Acidic residues" evidence="3">
    <location>
        <begin position="502"/>
        <end position="523"/>
    </location>
</feature>
<dbReference type="PANTHER" id="PTHR42648">
    <property type="entry name" value="TRANSPOSASE, PUTATIVE-RELATED"/>
    <property type="match status" value="1"/>
</dbReference>
<evidence type="ECO:0000259" key="4">
    <source>
        <dbReference type="PROSITE" id="PS50158"/>
    </source>
</evidence>